<proteinExistence type="predicted"/>
<reference evidence="2" key="1">
    <citation type="submission" date="2021-02" db="EMBL/GenBank/DDBJ databases">
        <authorList>
            <person name="Bekaert M."/>
        </authorList>
    </citation>
    <scope>NUCLEOTIDE SEQUENCE</scope>
    <source>
        <strain evidence="2">IoA-00</strain>
    </source>
</reference>
<dbReference type="Proteomes" id="UP000675881">
    <property type="component" value="Unassembled WGS sequence"/>
</dbReference>
<dbReference type="EMBL" id="CAJNVT010000056">
    <property type="protein sequence ID" value="CAF2744162.1"/>
    <property type="molecule type" value="Genomic_DNA"/>
</dbReference>
<keyword evidence="3" id="KW-1185">Reference proteome</keyword>
<protein>
    <submittedName>
        <fullName evidence="2">(salmon louse) hypothetical protein</fullName>
    </submittedName>
</protein>
<accession>A0A817FCX4</accession>
<dbReference type="AlphaFoldDB" id="A0A817FCX4"/>
<evidence type="ECO:0000256" key="1">
    <source>
        <dbReference type="SAM" id="MobiDB-lite"/>
    </source>
</evidence>
<organism evidence="2 3">
    <name type="scientific">Lepeophtheirus salmonis</name>
    <name type="common">Salmon louse</name>
    <name type="synonym">Caligus salmonis</name>
    <dbReference type="NCBI Taxonomy" id="72036"/>
    <lineage>
        <taxon>Eukaryota</taxon>
        <taxon>Metazoa</taxon>
        <taxon>Ecdysozoa</taxon>
        <taxon>Arthropoda</taxon>
        <taxon>Crustacea</taxon>
        <taxon>Multicrustacea</taxon>
        <taxon>Hexanauplia</taxon>
        <taxon>Copepoda</taxon>
        <taxon>Siphonostomatoida</taxon>
        <taxon>Caligidae</taxon>
        <taxon>Lepeophtheirus</taxon>
    </lineage>
</organism>
<comment type="caution">
    <text evidence="2">The sequence shown here is derived from an EMBL/GenBank/DDBJ whole genome shotgun (WGS) entry which is preliminary data.</text>
</comment>
<feature type="region of interest" description="Disordered" evidence="1">
    <location>
        <begin position="107"/>
        <end position="126"/>
    </location>
</feature>
<gene>
    <name evidence="2" type="ORF">LSAA_198</name>
</gene>
<evidence type="ECO:0000313" key="2">
    <source>
        <dbReference type="EMBL" id="CAF2744162.1"/>
    </source>
</evidence>
<dbReference type="PANTHER" id="PTHR47331">
    <property type="entry name" value="PHD-TYPE DOMAIN-CONTAINING PROTEIN"/>
    <property type="match status" value="1"/>
</dbReference>
<sequence>MLEEEVEGVWSEIKLLEDEKEKQRDRLERCLENGLSSKDLEKLLGKFEENESQHIEDKGDRAQEKKKIQVLEMGSTLTNEETPIDRNNLELIEERMRTKDVPLLEEGTDDNIRANDSDGTPKSYGKGIRRNGKGIKEFGGSVQIDGVAKECRVINVLIGQDLKYLLEELCQVKRKWNEPCAIKYPLGWDVVGRVEEVSTNFLFCARRKVNIFRIDGVIDETALSLGKPCVVIPVLGDTLEVELDYIRLGARERPNLINVNRRTILSARIWDLLGIFAPVLIELRRVFSQSLCARRIDLDKVLEEKQAEEVQIIRSLRPKNVEGRPETHGFADGGELGDGASVFVRLRLGDGSFEVSDSKTALNWIQNDKDSFKAHVQARGSEIQDTFLPELFHFVPGMHNPADALTKHITVNDNKICHQDPSFLYSEDCPEDP</sequence>
<evidence type="ECO:0000313" key="3">
    <source>
        <dbReference type="Proteomes" id="UP000675881"/>
    </source>
</evidence>
<name>A0A817FCX4_LEPSM</name>